<keyword evidence="3 6" id="KW-1133">Transmembrane helix</keyword>
<dbReference type="InterPro" id="IPR037185">
    <property type="entry name" value="EmrE-like"/>
</dbReference>
<evidence type="ECO:0000256" key="6">
    <source>
        <dbReference type="SAM" id="Phobius"/>
    </source>
</evidence>
<dbReference type="EMBL" id="JAAIUW010000004">
    <property type="protein sequence ID" value="KAF7835528.1"/>
    <property type="molecule type" value="Genomic_DNA"/>
</dbReference>
<gene>
    <name evidence="7" type="ORF">G2W53_010387</name>
</gene>
<evidence type="ECO:0000256" key="5">
    <source>
        <dbReference type="SAM" id="MobiDB-lite"/>
    </source>
</evidence>
<evidence type="ECO:0000256" key="1">
    <source>
        <dbReference type="ARBA" id="ARBA00004141"/>
    </source>
</evidence>
<feature type="region of interest" description="Disordered" evidence="5">
    <location>
        <begin position="102"/>
        <end position="143"/>
    </location>
</feature>
<evidence type="ECO:0000256" key="2">
    <source>
        <dbReference type="ARBA" id="ARBA00022692"/>
    </source>
</evidence>
<proteinExistence type="predicted"/>
<evidence type="ECO:0000256" key="3">
    <source>
        <dbReference type="ARBA" id="ARBA00022989"/>
    </source>
</evidence>
<dbReference type="PANTHER" id="PTHR32322:SF2">
    <property type="entry name" value="EAMA DOMAIN-CONTAINING PROTEIN"/>
    <property type="match status" value="1"/>
</dbReference>
<feature type="compositionally biased region" description="Pro residues" evidence="5">
    <location>
        <begin position="102"/>
        <end position="123"/>
    </location>
</feature>
<evidence type="ECO:0000313" key="7">
    <source>
        <dbReference type="EMBL" id="KAF7835528.1"/>
    </source>
</evidence>
<feature type="transmembrane region" description="Helical" evidence="6">
    <location>
        <begin position="41"/>
        <end position="61"/>
    </location>
</feature>
<comment type="subcellular location">
    <subcellularLocation>
        <location evidence="1">Membrane</location>
        <topology evidence="1">Multi-pass membrane protein</topology>
    </subcellularLocation>
</comment>
<dbReference type="Proteomes" id="UP000634136">
    <property type="component" value="Unassembled WGS sequence"/>
</dbReference>
<feature type="region of interest" description="Disordered" evidence="5">
    <location>
        <begin position="78"/>
        <end position="97"/>
    </location>
</feature>
<name>A0A834X0Y1_9FABA</name>
<keyword evidence="4 6" id="KW-0472">Membrane</keyword>
<dbReference type="GO" id="GO:0016020">
    <property type="term" value="C:membrane"/>
    <property type="evidence" value="ECO:0007669"/>
    <property type="project" value="UniProtKB-SubCell"/>
</dbReference>
<feature type="compositionally biased region" description="Low complexity" evidence="5">
    <location>
        <begin position="124"/>
        <end position="142"/>
    </location>
</feature>
<dbReference type="GO" id="GO:0009507">
    <property type="term" value="C:chloroplast"/>
    <property type="evidence" value="ECO:0007669"/>
    <property type="project" value="TreeGrafter"/>
</dbReference>
<dbReference type="OrthoDB" id="1728324at2759"/>
<feature type="transmembrane region" description="Helical" evidence="6">
    <location>
        <begin position="12"/>
        <end position="35"/>
    </location>
</feature>
<dbReference type="PANTHER" id="PTHR32322">
    <property type="entry name" value="INNER MEMBRANE TRANSPORTER"/>
    <property type="match status" value="1"/>
</dbReference>
<keyword evidence="8" id="KW-1185">Reference proteome</keyword>
<protein>
    <submittedName>
        <fullName evidence="7">Uncharacterized protein</fullName>
    </submittedName>
</protein>
<keyword evidence="2 6" id="KW-0812">Transmembrane</keyword>
<accession>A0A834X0Y1</accession>
<dbReference type="InterPro" id="IPR050638">
    <property type="entry name" value="AA-Vitamin_Transporters"/>
</dbReference>
<evidence type="ECO:0000313" key="8">
    <source>
        <dbReference type="Proteomes" id="UP000634136"/>
    </source>
</evidence>
<organism evidence="7 8">
    <name type="scientific">Senna tora</name>
    <dbReference type="NCBI Taxonomy" id="362788"/>
    <lineage>
        <taxon>Eukaryota</taxon>
        <taxon>Viridiplantae</taxon>
        <taxon>Streptophyta</taxon>
        <taxon>Embryophyta</taxon>
        <taxon>Tracheophyta</taxon>
        <taxon>Spermatophyta</taxon>
        <taxon>Magnoliopsida</taxon>
        <taxon>eudicotyledons</taxon>
        <taxon>Gunneridae</taxon>
        <taxon>Pentapetalae</taxon>
        <taxon>rosids</taxon>
        <taxon>fabids</taxon>
        <taxon>Fabales</taxon>
        <taxon>Fabaceae</taxon>
        <taxon>Caesalpinioideae</taxon>
        <taxon>Cassia clade</taxon>
        <taxon>Senna</taxon>
    </lineage>
</organism>
<reference evidence="7" key="1">
    <citation type="submission" date="2020-09" db="EMBL/GenBank/DDBJ databases">
        <title>Genome-Enabled Discovery of Anthraquinone Biosynthesis in Senna tora.</title>
        <authorList>
            <person name="Kang S.-H."/>
            <person name="Pandey R.P."/>
            <person name="Lee C.-M."/>
            <person name="Sim J.-S."/>
            <person name="Jeong J.-T."/>
            <person name="Choi B.-S."/>
            <person name="Jung M."/>
            <person name="Ginzburg D."/>
            <person name="Zhao K."/>
            <person name="Won S.Y."/>
            <person name="Oh T.-J."/>
            <person name="Yu Y."/>
            <person name="Kim N.-H."/>
            <person name="Lee O.R."/>
            <person name="Lee T.-H."/>
            <person name="Bashyal P."/>
            <person name="Kim T.-S."/>
            <person name="Lee W.-H."/>
            <person name="Kawkins C."/>
            <person name="Kim C.-K."/>
            <person name="Kim J.S."/>
            <person name="Ahn B.O."/>
            <person name="Rhee S.Y."/>
            <person name="Sohng J.K."/>
        </authorList>
    </citation>
    <scope>NUCLEOTIDE SEQUENCE</scope>
    <source>
        <tissue evidence="7">Leaf</tissue>
    </source>
</reference>
<sequence>MILTFSSDLASAFRVLLVIIDSQPLTVAVLAALLFGESIGIIGAAGLVFGVIGLVLLEVHLQRYGKIKEIKISQSESEAAAPAPARTPSSFSGPTVTPTLVPAPTPSLVPAPTPSQSTEPPPETTQHFTSCPTSTPTSAPIPDEVSKQCNRYWTIDIIGIVRQGRLKVLEVWSLPLGKRVVVPFNAQAQPVGEAAGLLSGFLGLVVTDVATFPISYHSWDKVPNSYKESCFNSIKVIRIPLNSGSDPAGDVALQEIARLKLQLEANKSQTKSFMTFVLRNLGLESVPPEFADLINPQVSDANSAEPPSTGHQSSQA</sequence>
<comment type="caution">
    <text evidence="7">The sequence shown here is derived from an EMBL/GenBank/DDBJ whole genome shotgun (WGS) entry which is preliminary data.</text>
</comment>
<dbReference type="AlphaFoldDB" id="A0A834X0Y1"/>
<evidence type="ECO:0000256" key="4">
    <source>
        <dbReference type="ARBA" id="ARBA00023136"/>
    </source>
</evidence>
<dbReference type="SUPFAM" id="SSF103481">
    <property type="entry name" value="Multidrug resistance efflux transporter EmrE"/>
    <property type="match status" value="1"/>
</dbReference>